<comment type="caution">
    <text evidence="3">The sequence shown here is derived from an EMBL/GenBank/DDBJ whole genome shotgun (WGS) entry which is preliminary data.</text>
</comment>
<protein>
    <submittedName>
        <fullName evidence="3">Uncharacterized protein</fullName>
    </submittedName>
</protein>
<feature type="region of interest" description="Disordered" evidence="2">
    <location>
        <begin position="480"/>
        <end position="510"/>
    </location>
</feature>
<feature type="region of interest" description="Disordered" evidence="2">
    <location>
        <begin position="68"/>
        <end position="117"/>
    </location>
</feature>
<feature type="compositionally biased region" description="Polar residues" evidence="2">
    <location>
        <begin position="28"/>
        <end position="40"/>
    </location>
</feature>
<feature type="compositionally biased region" description="Low complexity" evidence="2">
    <location>
        <begin position="68"/>
        <end position="99"/>
    </location>
</feature>
<keyword evidence="1" id="KW-0175">Coiled coil</keyword>
<dbReference type="PANTHER" id="PTHR40515">
    <property type="entry name" value="CILIA- AND FLAGELLA-ASSOCIATED PROTEIN 157"/>
    <property type="match status" value="1"/>
</dbReference>
<feature type="region of interest" description="Disordered" evidence="2">
    <location>
        <begin position="350"/>
        <end position="408"/>
    </location>
</feature>
<proteinExistence type="predicted"/>
<dbReference type="EMBL" id="BDRX01000015">
    <property type="protein sequence ID" value="GBF90118.1"/>
    <property type="molecule type" value="Genomic_DNA"/>
</dbReference>
<keyword evidence="4" id="KW-1185">Reference proteome</keyword>
<feature type="coiled-coil region" evidence="1">
    <location>
        <begin position="149"/>
        <end position="201"/>
    </location>
</feature>
<dbReference type="Proteomes" id="UP000247498">
    <property type="component" value="Unassembled WGS sequence"/>
</dbReference>
<dbReference type="AlphaFoldDB" id="A0A2V0NR21"/>
<dbReference type="InParanoid" id="A0A2V0NR21"/>
<evidence type="ECO:0000313" key="3">
    <source>
        <dbReference type="EMBL" id="GBF90118.1"/>
    </source>
</evidence>
<feature type="compositionally biased region" description="Polar residues" evidence="2">
    <location>
        <begin position="371"/>
        <end position="400"/>
    </location>
</feature>
<feature type="compositionally biased region" description="Basic and acidic residues" evidence="2">
    <location>
        <begin position="266"/>
        <end position="282"/>
    </location>
</feature>
<feature type="compositionally biased region" description="Basic and acidic residues" evidence="2">
    <location>
        <begin position="43"/>
        <end position="55"/>
    </location>
</feature>
<feature type="compositionally biased region" description="Gly residues" evidence="2">
    <location>
        <begin position="100"/>
        <end position="109"/>
    </location>
</feature>
<feature type="compositionally biased region" description="Low complexity" evidence="2">
    <location>
        <begin position="284"/>
        <end position="293"/>
    </location>
</feature>
<evidence type="ECO:0000256" key="1">
    <source>
        <dbReference type="SAM" id="Coils"/>
    </source>
</evidence>
<sequence length="528" mass="55668">METAPLYDPVARMRAKAAQLREELRAAQAQTPQQLEGSQRTAKHADALSELERRQASYIRREDRLRAQLAAAANQQQQHNADTAHAGGPQSPAEAASGASSGGGGGGGCDASDGSGTGLAAMQQEVISGVEELLERQRLALRSDEAVQLRHAKARLAELEGRLRAEREEREQERDEGGASLADMRAELERTRAIAEKLDAVCELATAEAARLRVECGAQEDDRQHLIRQMMLLKRDKWQLGRELAALQKEMDALVDAAACAVEERDSRRADGAAAAHDKATHEQQQQQQQQQQQPAAAANVLAAQEQLLLAVLAKCSPELAPFDADTGGYGPVAAAGFEPGFEPAMADSAAANHHGSDTAIAADSARSWRPSESGSSGCDGSTQPLESGSSRADSSSKQWQAPWPVGDGLAAEVPPIASGAFPSRWPLGAFAGGGRGRQQRVSGRPATAQAVLRSAPQSRLLSGGPKAAAAAAAGIRPRTAVLEGRGRPTMPEAASRRGGGGLHPQQARPWIVDVNSQLEGFLSGSNR</sequence>
<organism evidence="3 4">
    <name type="scientific">Raphidocelis subcapitata</name>
    <dbReference type="NCBI Taxonomy" id="307507"/>
    <lineage>
        <taxon>Eukaryota</taxon>
        <taxon>Viridiplantae</taxon>
        <taxon>Chlorophyta</taxon>
        <taxon>core chlorophytes</taxon>
        <taxon>Chlorophyceae</taxon>
        <taxon>CS clade</taxon>
        <taxon>Sphaeropleales</taxon>
        <taxon>Selenastraceae</taxon>
        <taxon>Raphidocelis</taxon>
    </lineage>
</organism>
<name>A0A2V0NR21_9CHLO</name>
<dbReference type="OrthoDB" id="552718at2759"/>
<evidence type="ECO:0000256" key="2">
    <source>
        <dbReference type="SAM" id="MobiDB-lite"/>
    </source>
</evidence>
<feature type="region of interest" description="Disordered" evidence="2">
    <location>
        <begin position="266"/>
        <end position="293"/>
    </location>
</feature>
<accession>A0A2V0NR21</accession>
<gene>
    <name evidence="3" type="ORF">Rsub_03251</name>
</gene>
<dbReference type="STRING" id="307507.A0A2V0NR21"/>
<reference evidence="3 4" key="1">
    <citation type="journal article" date="2018" name="Sci. Rep.">
        <title>Raphidocelis subcapitata (=Pseudokirchneriella subcapitata) provides an insight into genome evolution and environmental adaptations in the Sphaeropleales.</title>
        <authorList>
            <person name="Suzuki S."/>
            <person name="Yamaguchi H."/>
            <person name="Nakajima N."/>
            <person name="Kawachi M."/>
        </authorList>
    </citation>
    <scope>NUCLEOTIDE SEQUENCE [LARGE SCALE GENOMIC DNA]</scope>
    <source>
        <strain evidence="3 4">NIES-35</strain>
    </source>
</reference>
<evidence type="ECO:0000313" key="4">
    <source>
        <dbReference type="Proteomes" id="UP000247498"/>
    </source>
</evidence>
<feature type="region of interest" description="Disordered" evidence="2">
    <location>
        <begin position="24"/>
        <end position="55"/>
    </location>
</feature>
<dbReference type="PANTHER" id="PTHR40515:SF1">
    <property type="entry name" value="CILIA- AND FLAGELLA-ASSOCIATED PROTEIN 157"/>
    <property type="match status" value="1"/>
</dbReference>